<dbReference type="InterPro" id="IPR007349">
    <property type="entry name" value="DUF418"/>
</dbReference>
<dbReference type="PANTHER" id="PTHR30590:SF2">
    <property type="entry name" value="INNER MEMBRANE PROTEIN"/>
    <property type="match status" value="1"/>
</dbReference>
<protein>
    <submittedName>
        <fullName evidence="1">DUF418 domain-containing protein</fullName>
    </submittedName>
</protein>
<reference evidence="1" key="1">
    <citation type="submission" date="2020-10" db="EMBL/GenBank/DDBJ databases">
        <title>De novo genome project of the cellulose decomposer Thermobifida halotolerans type strain.</title>
        <authorList>
            <person name="Nagy I."/>
            <person name="Horvath B."/>
            <person name="Kukolya J."/>
            <person name="Nagy I."/>
            <person name="Orsini M."/>
        </authorList>
    </citation>
    <scope>NUCLEOTIDE SEQUENCE</scope>
    <source>
        <strain evidence="1">DSM 44931</strain>
    </source>
</reference>
<dbReference type="RefSeq" id="WP_068691286.1">
    <property type="nucleotide sequence ID" value="NZ_CP063196.1"/>
</dbReference>
<evidence type="ECO:0000313" key="2">
    <source>
        <dbReference type="Proteomes" id="UP000265719"/>
    </source>
</evidence>
<dbReference type="InterPro" id="IPR052529">
    <property type="entry name" value="Bact_Transport_Assoc"/>
</dbReference>
<dbReference type="AlphaFoldDB" id="A0A399G1Q7"/>
<dbReference type="EMBL" id="CP063196">
    <property type="protein sequence ID" value="UOE18789.1"/>
    <property type="molecule type" value="Genomic_DNA"/>
</dbReference>
<sequence length="398" mass="42050">MTPSTAPPPAVGATAVTERSLTPDLARGAMLLVIAVVHAYLFVAPYLAGGEHTGTLTPVDAVTTAVVTLFAEARGYPMFAALFGYGLVMITDRQRAAGLDAAGTRRVVRRRGRWLLLFGLLHALLLYSGDILGAYGLIALLFAGAVHTASERLRTHAGAWLVLGSLVYTVAVFAITGLTAHPGAEAVEVGPLTDAAIRATVWPVLTVLLAITSAGPFLVGVWAARRRLLERPRQHLRLLRRAALFGIPVAALGGIPQMLVATGRIEVPTDAVAWAFFHLHTLTGYAGGLGYAALIALLAVRLENRRGPFVTALAACGQWSMTCYLLQSVAWVVLFLPYTLNLHPRLGVTGTVLAGAAVWLATVGVAEFGRRAGRRGPAETLLRRLAYGPRRPAATPGG</sequence>
<dbReference type="Pfam" id="PF04235">
    <property type="entry name" value="DUF418"/>
    <property type="match status" value="1"/>
</dbReference>
<keyword evidence="2" id="KW-1185">Reference proteome</keyword>
<name>A0A399G1Q7_9ACTN</name>
<dbReference type="OrthoDB" id="2388539at2"/>
<evidence type="ECO:0000313" key="1">
    <source>
        <dbReference type="EMBL" id="UOE18789.1"/>
    </source>
</evidence>
<organism evidence="1 2">
    <name type="scientific">Thermobifida halotolerans</name>
    <dbReference type="NCBI Taxonomy" id="483545"/>
    <lineage>
        <taxon>Bacteria</taxon>
        <taxon>Bacillati</taxon>
        <taxon>Actinomycetota</taxon>
        <taxon>Actinomycetes</taxon>
        <taxon>Streptosporangiales</taxon>
        <taxon>Nocardiopsidaceae</taxon>
        <taxon>Thermobifida</taxon>
    </lineage>
</organism>
<dbReference type="Proteomes" id="UP000265719">
    <property type="component" value="Chromosome"/>
</dbReference>
<dbReference type="PANTHER" id="PTHR30590">
    <property type="entry name" value="INNER MEMBRANE PROTEIN"/>
    <property type="match status" value="1"/>
</dbReference>
<gene>
    <name evidence="1" type="ORF">NI17_018695</name>
</gene>
<accession>A0A399G1Q7</accession>
<dbReference type="KEGG" id="thao:NI17_018695"/>
<proteinExistence type="predicted"/>